<keyword evidence="2" id="KW-1185">Reference proteome</keyword>
<evidence type="ECO:0000313" key="1">
    <source>
        <dbReference type="EMBL" id="CEF89748.1"/>
    </source>
</evidence>
<proteinExistence type="predicted"/>
<protein>
    <submittedName>
        <fullName evidence="1">Uncharacterized protein</fullName>
    </submittedName>
</protein>
<dbReference type="GeneID" id="23680497"/>
<dbReference type="Proteomes" id="UP000030227">
    <property type="component" value="Segment"/>
</dbReference>
<dbReference type="OrthoDB" id="23283at10239"/>
<reference evidence="1 2" key="1">
    <citation type="journal article" date="2015" name="PLoS ONE">
        <title>Investigation of a Large Collection of Pseudomonas aeruginosa Bacteriophages Collected from a Single Environmental Source in Abidjan, Cote d'Ivoire.</title>
        <authorList>
            <person name="Essoh C."/>
            <person name="Latino L."/>
            <person name="Midoux C."/>
            <person name="Blouin Y."/>
            <person name="Loukou G."/>
            <person name="Nguetta S.P."/>
            <person name="Lathro S."/>
            <person name="Cablanmian A."/>
            <person name="Kouassi A.K."/>
            <person name="Vergnaud G."/>
            <person name="Pourcel C."/>
        </authorList>
    </citation>
    <scope>NUCLEOTIDE SEQUENCE [LARGE SCALE GENOMIC DNA]</scope>
    <source>
        <strain evidence="1">Ab22</strain>
    </source>
</reference>
<gene>
    <name evidence="1" type="primary">ORF33</name>
</gene>
<dbReference type="KEGG" id="vg:23680497"/>
<sequence>MKKYRVNVGFQDTKVFIADFYRIELDIIRFFAGDSDANPMTVRANEIGAVRGWVSVEEINDDQ</sequence>
<evidence type="ECO:0000313" key="2">
    <source>
        <dbReference type="Proteomes" id="UP000030227"/>
    </source>
</evidence>
<dbReference type="EMBL" id="LN610578">
    <property type="protein sequence ID" value="CEF89748.1"/>
    <property type="molecule type" value="Genomic_DNA"/>
</dbReference>
<accession>A0A0A1IUQ4</accession>
<dbReference type="RefSeq" id="YP_009125601.1">
    <property type="nucleotide sequence ID" value="NC_026599.1"/>
</dbReference>
<name>A0A0A1IUQ4_9CAUD</name>
<organism evidence="1 2">
    <name type="scientific">Pseudomonas phage vB_PaeP_C2-10_Ab22</name>
    <dbReference type="NCBI Taxonomy" id="1548906"/>
    <lineage>
        <taxon>Viruses</taxon>
        <taxon>Duplodnaviria</taxon>
        <taxon>Heunggongvirae</taxon>
        <taxon>Uroviricota</taxon>
        <taxon>Caudoviricetes</taxon>
        <taxon>Bruynoghevirus</taxon>
        <taxon>Bruynoghevirus Ab22</taxon>
    </lineage>
</organism>